<feature type="region of interest" description="Disordered" evidence="1">
    <location>
        <begin position="134"/>
        <end position="172"/>
    </location>
</feature>
<feature type="non-terminal residue" evidence="2">
    <location>
        <position position="1"/>
    </location>
</feature>
<evidence type="ECO:0000313" key="3">
    <source>
        <dbReference type="Proteomes" id="UP001302321"/>
    </source>
</evidence>
<organism evidence="2 3">
    <name type="scientific">Triangularia setosa</name>
    <dbReference type="NCBI Taxonomy" id="2587417"/>
    <lineage>
        <taxon>Eukaryota</taxon>
        <taxon>Fungi</taxon>
        <taxon>Dikarya</taxon>
        <taxon>Ascomycota</taxon>
        <taxon>Pezizomycotina</taxon>
        <taxon>Sordariomycetes</taxon>
        <taxon>Sordariomycetidae</taxon>
        <taxon>Sordariales</taxon>
        <taxon>Podosporaceae</taxon>
        <taxon>Triangularia</taxon>
    </lineage>
</organism>
<feature type="compositionally biased region" description="Polar residues" evidence="1">
    <location>
        <begin position="148"/>
        <end position="162"/>
    </location>
</feature>
<gene>
    <name evidence="2" type="ORF">QBC36DRAFT_157392</name>
</gene>
<reference evidence="2" key="1">
    <citation type="journal article" date="2023" name="Mol. Phylogenet. Evol.">
        <title>Genome-scale phylogeny and comparative genomics of the fungal order Sordariales.</title>
        <authorList>
            <person name="Hensen N."/>
            <person name="Bonometti L."/>
            <person name="Westerberg I."/>
            <person name="Brannstrom I.O."/>
            <person name="Guillou S."/>
            <person name="Cros-Aarteil S."/>
            <person name="Calhoun S."/>
            <person name="Haridas S."/>
            <person name="Kuo A."/>
            <person name="Mondo S."/>
            <person name="Pangilinan J."/>
            <person name="Riley R."/>
            <person name="LaButti K."/>
            <person name="Andreopoulos B."/>
            <person name="Lipzen A."/>
            <person name="Chen C."/>
            <person name="Yan M."/>
            <person name="Daum C."/>
            <person name="Ng V."/>
            <person name="Clum A."/>
            <person name="Steindorff A."/>
            <person name="Ohm R.A."/>
            <person name="Martin F."/>
            <person name="Silar P."/>
            <person name="Natvig D.O."/>
            <person name="Lalanne C."/>
            <person name="Gautier V."/>
            <person name="Ament-Velasquez S.L."/>
            <person name="Kruys A."/>
            <person name="Hutchinson M.I."/>
            <person name="Powell A.J."/>
            <person name="Barry K."/>
            <person name="Miller A.N."/>
            <person name="Grigoriev I.V."/>
            <person name="Debuchy R."/>
            <person name="Gladieux P."/>
            <person name="Hiltunen Thoren M."/>
            <person name="Johannesson H."/>
        </authorList>
    </citation>
    <scope>NUCLEOTIDE SEQUENCE</scope>
    <source>
        <strain evidence="2">CBS 892.96</strain>
    </source>
</reference>
<keyword evidence="3" id="KW-1185">Reference proteome</keyword>
<dbReference type="Proteomes" id="UP001302321">
    <property type="component" value="Unassembled WGS sequence"/>
</dbReference>
<reference evidence="2" key="2">
    <citation type="submission" date="2023-05" db="EMBL/GenBank/DDBJ databases">
        <authorList>
            <consortium name="Lawrence Berkeley National Laboratory"/>
            <person name="Steindorff A."/>
            <person name="Hensen N."/>
            <person name="Bonometti L."/>
            <person name="Westerberg I."/>
            <person name="Brannstrom I.O."/>
            <person name="Guillou S."/>
            <person name="Cros-Aarteil S."/>
            <person name="Calhoun S."/>
            <person name="Haridas S."/>
            <person name="Kuo A."/>
            <person name="Mondo S."/>
            <person name="Pangilinan J."/>
            <person name="Riley R."/>
            <person name="Labutti K."/>
            <person name="Andreopoulos B."/>
            <person name="Lipzen A."/>
            <person name="Chen C."/>
            <person name="Yanf M."/>
            <person name="Daum C."/>
            <person name="Ng V."/>
            <person name="Clum A."/>
            <person name="Ohm R."/>
            <person name="Martin F."/>
            <person name="Silar P."/>
            <person name="Natvig D."/>
            <person name="Lalanne C."/>
            <person name="Gautier V."/>
            <person name="Ament-Velasquez S.L."/>
            <person name="Kruys A."/>
            <person name="Hutchinson M.I."/>
            <person name="Powell A.J."/>
            <person name="Barry K."/>
            <person name="Miller A.N."/>
            <person name="Grigoriev I.V."/>
            <person name="Debuchy R."/>
            <person name="Gladieux P."/>
            <person name="Thoren M.H."/>
            <person name="Johannesson H."/>
        </authorList>
    </citation>
    <scope>NUCLEOTIDE SEQUENCE</scope>
    <source>
        <strain evidence="2">CBS 892.96</strain>
    </source>
</reference>
<evidence type="ECO:0000313" key="2">
    <source>
        <dbReference type="EMBL" id="KAK4172291.1"/>
    </source>
</evidence>
<comment type="caution">
    <text evidence="2">The sequence shown here is derived from an EMBL/GenBank/DDBJ whole genome shotgun (WGS) entry which is preliminary data.</text>
</comment>
<evidence type="ECO:0000256" key="1">
    <source>
        <dbReference type="SAM" id="MobiDB-lite"/>
    </source>
</evidence>
<proteinExistence type="predicted"/>
<feature type="non-terminal residue" evidence="2">
    <location>
        <position position="172"/>
    </location>
</feature>
<sequence>LVLGLFPIQMCRDLQRTACPYKGCIYLDTPKPWTVHCPTYREWVRQSEEHGLTLPPYSHTRCPASFTPEPYPRWGNLEVATDYCEFHKQMVFPRLFRHQWIPQDKCEVKRTIDSFVARFTGGPLANEDLEQDIWGEGPRGTDFPRVGFQTTGKSQDESNYSSDEPPISPRTV</sequence>
<dbReference type="EMBL" id="MU866441">
    <property type="protein sequence ID" value="KAK4172291.1"/>
    <property type="molecule type" value="Genomic_DNA"/>
</dbReference>
<dbReference type="AlphaFoldDB" id="A0AAN6W144"/>
<name>A0AAN6W144_9PEZI</name>
<accession>A0AAN6W144</accession>
<protein>
    <submittedName>
        <fullName evidence="2">Uncharacterized protein</fullName>
    </submittedName>
</protein>